<dbReference type="Pfam" id="PF17921">
    <property type="entry name" value="Integrase_H2C2"/>
    <property type="match status" value="1"/>
</dbReference>
<proteinExistence type="predicted"/>
<dbReference type="Gene3D" id="3.30.420.10">
    <property type="entry name" value="Ribonuclease H-like superfamily/Ribonuclease H"/>
    <property type="match status" value="1"/>
</dbReference>
<name>A0A8K0KW45_LADFU</name>
<gene>
    <name evidence="3" type="ORF">J437_LFUL012557</name>
</gene>
<dbReference type="FunFam" id="3.30.420.10:FF:000032">
    <property type="entry name" value="Retrovirus-related Pol polyprotein from transposon 297-like Protein"/>
    <property type="match status" value="1"/>
</dbReference>
<reference evidence="3" key="2">
    <citation type="submission" date="2017-10" db="EMBL/GenBank/DDBJ databases">
        <title>Ladona fulva Genome sequencing and assembly.</title>
        <authorList>
            <person name="Murali S."/>
            <person name="Richards S."/>
            <person name="Bandaranaike D."/>
            <person name="Bellair M."/>
            <person name="Blankenburg K."/>
            <person name="Chao H."/>
            <person name="Dinh H."/>
            <person name="Doddapaneni H."/>
            <person name="Dugan-Rocha S."/>
            <person name="Elkadiri S."/>
            <person name="Gnanaolivu R."/>
            <person name="Hernandez B."/>
            <person name="Skinner E."/>
            <person name="Javaid M."/>
            <person name="Lee S."/>
            <person name="Li M."/>
            <person name="Ming W."/>
            <person name="Munidasa M."/>
            <person name="Muniz J."/>
            <person name="Nguyen L."/>
            <person name="Hughes D."/>
            <person name="Osuji N."/>
            <person name="Pu L.-L."/>
            <person name="Puazo M."/>
            <person name="Qu C."/>
            <person name="Quiroz J."/>
            <person name="Raj R."/>
            <person name="Weissenberger G."/>
            <person name="Xin Y."/>
            <person name="Zou X."/>
            <person name="Han Y."/>
            <person name="Worley K."/>
            <person name="Muzny D."/>
            <person name="Gibbs R."/>
        </authorList>
    </citation>
    <scope>NUCLEOTIDE SEQUENCE</scope>
    <source>
        <strain evidence="3">Sampled in the wild</strain>
    </source>
</reference>
<dbReference type="PANTHER" id="PTHR37984:SF15">
    <property type="entry name" value="INTEGRASE CATALYTIC DOMAIN-CONTAINING PROTEIN"/>
    <property type="match status" value="1"/>
</dbReference>
<dbReference type="GO" id="GO:0003676">
    <property type="term" value="F:nucleic acid binding"/>
    <property type="evidence" value="ECO:0007669"/>
    <property type="project" value="InterPro"/>
</dbReference>
<evidence type="ECO:0000259" key="2">
    <source>
        <dbReference type="PROSITE" id="PS50994"/>
    </source>
</evidence>
<dbReference type="Proteomes" id="UP000792457">
    <property type="component" value="Unassembled WGS sequence"/>
</dbReference>
<dbReference type="EC" id="2.7.7.49" evidence="1"/>
<dbReference type="SUPFAM" id="SSF53098">
    <property type="entry name" value="Ribonuclease H-like"/>
    <property type="match status" value="1"/>
</dbReference>
<reference evidence="3" key="1">
    <citation type="submission" date="2013-04" db="EMBL/GenBank/DDBJ databases">
        <authorList>
            <person name="Qu J."/>
            <person name="Murali S.C."/>
            <person name="Bandaranaike D."/>
            <person name="Bellair M."/>
            <person name="Blankenburg K."/>
            <person name="Chao H."/>
            <person name="Dinh H."/>
            <person name="Doddapaneni H."/>
            <person name="Downs B."/>
            <person name="Dugan-Rocha S."/>
            <person name="Elkadiri S."/>
            <person name="Gnanaolivu R.D."/>
            <person name="Hernandez B."/>
            <person name="Javaid M."/>
            <person name="Jayaseelan J.C."/>
            <person name="Lee S."/>
            <person name="Li M."/>
            <person name="Ming W."/>
            <person name="Munidasa M."/>
            <person name="Muniz J."/>
            <person name="Nguyen L."/>
            <person name="Ongeri F."/>
            <person name="Osuji N."/>
            <person name="Pu L.-L."/>
            <person name="Puazo M."/>
            <person name="Qu C."/>
            <person name="Quiroz J."/>
            <person name="Raj R."/>
            <person name="Weissenberger G."/>
            <person name="Xin Y."/>
            <person name="Zou X."/>
            <person name="Han Y."/>
            <person name="Richards S."/>
            <person name="Worley K."/>
            <person name="Muzny D."/>
            <person name="Gibbs R."/>
        </authorList>
    </citation>
    <scope>NUCLEOTIDE SEQUENCE</scope>
    <source>
        <strain evidence="3">Sampled in the wild</strain>
    </source>
</reference>
<feature type="domain" description="Integrase catalytic" evidence="2">
    <location>
        <begin position="141"/>
        <end position="300"/>
    </location>
</feature>
<keyword evidence="4" id="KW-1185">Reference proteome</keyword>
<dbReference type="InterPro" id="IPR041588">
    <property type="entry name" value="Integrase_H2C2"/>
</dbReference>
<dbReference type="InterPro" id="IPR012337">
    <property type="entry name" value="RNaseH-like_sf"/>
</dbReference>
<accession>A0A8K0KW45</accession>
<dbReference type="EMBL" id="KZ309566">
    <property type="protein sequence ID" value="KAG8239233.1"/>
    <property type="molecule type" value="Genomic_DNA"/>
</dbReference>
<sequence length="332" mass="38025">MPSQNPSPGPYYLPWDRDLIREEQDRDEFCQKIKKELNGGGRRHANEFTQDQDGLLYRKSDQCHDQVVAPRSMINRILRAFHDAPWAGHMGVKRTLASVPSKFWWNTVRKDVENYCENCVSCQQRKNPRGPQRAPLQPLPEVTMPLQRVSMDIVGPISSTYKGNRYILTLQDVFTKYPEAIALPNQKPETVARAFVENIVLRHGAPRQLLTDRGTSFTSQLMKEVCKILGIGKLQTTAYHPAGDELVERSHRTLMCILLHSVDTKQRDWDDWLPFAISAYRSTPQTASGESPHFLMYGRDIEHDITGPLRVNFSTDFNYAAELRARLNIAFG</sequence>
<evidence type="ECO:0000256" key="1">
    <source>
        <dbReference type="ARBA" id="ARBA00012493"/>
    </source>
</evidence>
<protein>
    <recommendedName>
        <fullName evidence="1">RNA-directed DNA polymerase</fullName>
        <ecNumber evidence="1">2.7.7.49</ecNumber>
    </recommendedName>
</protein>
<organism evidence="3 4">
    <name type="scientific">Ladona fulva</name>
    <name type="common">Scarce chaser dragonfly</name>
    <name type="synonym">Libellula fulva</name>
    <dbReference type="NCBI Taxonomy" id="123851"/>
    <lineage>
        <taxon>Eukaryota</taxon>
        <taxon>Metazoa</taxon>
        <taxon>Ecdysozoa</taxon>
        <taxon>Arthropoda</taxon>
        <taxon>Hexapoda</taxon>
        <taxon>Insecta</taxon>
        <taxon>Pterygota</taxon>
        <taxon>Palaeoptera</taxon>
        <taxon>Odonata</taxon>
        <taxon>Epiprocta</taxon>
        <taxon>Anisoptera</taxon>
        <taxon>Libelluloidea</taxon>
        <taxon>Libellulidae</taxon>
        <taxon>Ladona</taxon>
    </lineage>
</organism>
<dbReference type="GO" id="GO:0015074">
    <property type="term" value="P:DNA integration"/>
    <property type="evidence" value="ECO:0007669"/>
    <property type="project" value="InterPro"/>
</dbReference>
<dbReference type="InterPro" id="IPR001584">
    <property type="entry name" value="Integrase_cat-core"/>
</dbReference>
<dbReference type="OrthoDB" id="10030726at2759"/>
<dbReference type="FunFam" id="1.10.340.70:FF:000001">
    <property type="entry name" value="Retrovirus-related Pol polyprotein from transposon gypsy-like Protein"/>
    <property type="match status" value="1"/>
</dbReference>
<evidence type="ECO:0000313" key="4">
    <source>
        <dbReference type="Proteomes" id="UP000792457"/>
    </source>
</evidence>
<dbReference type="Gene3D" id="1.10.340.70">
    <property type="match status" value="1"/>
</dbReference>
<dbReference type="AlphaFoldDB" id="A0A8K0KW45"/>
<dbReference type="GO" id="GO:0003964">
    <property type="term" value="F:RNA-directed DNA polymerase activity"/>
    <property type="evidence" value="ECO:0007669"/>
    <property type="project" value="UniProtKB-EC"/>
</dbReference>
<dbReference type="PROSITE" id="PS50994">
    <property type="entry name" value="INTEGRASE"/>
    <property type="match status" value="1"/>
</dbReference>
<dbReference type="InterPro" id="IPR036397">
    <property type="entry name" value="RNaseH_sf"/>
</dbReference>
<dbReference type="PANTHER" id="PTHR37984">
    <property type="entry name" value="PROTEIN CBG26694"/>
    <property type="match status" value="1"/>
</dbReference>
<dbReference type="InterPro" id="IPR050951">
    <property type="entry name" value="Retrovirus_Pol_polyprotein"/>
</dbReference>
<comment type="caution">
    <text evidence="3">The sequence shown here is derived from an EMBL/GenBank/DDBJ whole genome shotgun (WGS) entry which is preliminary data.</text>
</comment>
<dbReference type="Pfam" id="PF00665">
    <property type="entry name" value="rve"/>
    <property type="match status" value="1"/>
</dbReference>
<evidence type="ECO:0000313" key="3">
    <source>
        <dbReference type="EMBL" id="KAG8239233.1"/>
    </source>
</evidence>